<dbReference type="GO" id="GO:0003676">
    <property type="term" value="F:nucleic acid binding"/>
    <property type="evidence" value="ECO:0007669"/>
    <property type="project" value="InterPro"/>
</dbReference>
<dbReference type="PANTHER" id="PTHR37984">
    <property type="entry name" value="PROTEIN CBG26694"/>
    <property type="match status" value="1"/>
</dbReference>
<gene>
    <name evidence="2" type="ORF">GPUH_LOCUS4121</name>
</gene>
<sequence>MDLGETNKGNAFSVTVESYSKFLDVQCLKPASAHSVVEYLQQLLRHLGPPEITVTDNGRQLVSTEFASLCDKIVHLRCAPRMPQSNGQAEKMAHLIKTSTEQDALSLDRAVMAYNYISNSTDDGKTLSELFFERKTKTLFDVY</sequence>
<proteinExistence type="predicted"/>
<dbReference type="PANTHER" id="PTHR37984:SF5">
    <property type="entry name" value="PROTEIN NYNRIN-LIKE"/>
    <property type="match status" value="1"/>
</dbReference>
<dbReference type="InterPro" id="IPR036397">
    <property type="entry name" value="RNaseH_sf"/>
</dbReference>
<evidence type="ECO:0000313" key="2">
    <source>
        <dbReference type="EMBL" id="VDK42658.1"/>
    </source>
</evidence>
<dbReference type="OrthoDB" id="5861663at2759"/>
<protein>
    <submittedName>
        <fullName evidence="4">Integrase catalytic domain-containing protein</fullName>
    </submittedName>
</protein>
<evidence type="ECO:0000313" key="4">
    <source>
        <dbReference type="WBParaSite" id="GPUH_0000412701-mRNA-1"/>
    </source>
</evidence>
<feature type="domain" description="Integrase catalytic" evidence="1">
    <location>
        <begin position="1"/>
        <end position="97"/>
    </location>
</feature>
<dbReference type="Pfam" id="PF00665">
    <property type="entry name" value="rve"/>
    <property type="match status" value="1"/>
</dbReference>
<reference evidence="4" key="1">
    <citation type="submission" date="2016-06" db="UniProtKB">
        <authorList>
            <consortium name="WormBaseParasite"/>
        </authorList>
    </citation>
    <scope>IDENTIFICATION</scope>
</reference>
<name>A0A183D5X9_9BILA</name>
<keyword evidence="3" id="KW-1185">Reference proteome</keyword>
<dbReference type="InterPro" id="IPR050951">
    <property type="entry name" value="Retrovirus_Pol_polyprotein"/>
</dbReference>
<dbReference type="WBParaSite" id="GPUH_0000412701-mRNA-1">
    <property type="protein sequence ID" value="GPUH_0000412701-mRNA-1"/>
    <property type="gene ID" value="GPUH_0000412701"/>
</dbReference>
<dbReference type="InterPro" id="IPR012337">
    <property type="entry name" value="RNaseH-like_sf"/>
</dbReference>
<dbReference type="Proteomes" id="UP000271098">
    <property type="component" value="Unassembled WGS sequence"/>
</dbReference>
<reference evidence="2 3" key="2">
    <citation type="submission" date="2018-11" db="EMBL/GenBank/DDBJ databases">
        <authorList>
            <consortium name="Pathogen Informatics"/>
        </authorList>
    </citation>
    <scope>NUCLEOTIDE SEQUENCE [LARGE SCALE GENOMIC DNA]</scope>
</reference>
<dbReference type="EMBL" id="UYRT01007512">
    <property type="protein sequence ID" value="VDK42658.1"/>
    <property type="molecule type" value="Genomic_DNA"/>
</dbReference>
<evidence type="ECO:0000313" key="3">
    <source>
        <dbReference type="Proteomes" id="UP000271098"/>
    </source>
</evidence>
<dbReference type="SUPFAM" id="SSF53098">
    <property type="entry name" value="Ribonuclease H-like"/>
    <property type="match status" value="1"/>
</dbReference>
<dbReference type="AlphaFoldDB" id="A0A183D5X9"/>
<dbReference type="PROSITE" id="PS50994">
    <property type="entry name" value="INTEGRASE"/>
    <property type="match status" value="1"/>
</dbReference>
<dbReference type="InterPro" id="IPR001584">
    <property type="entry name" value="Integrase_cat-core"/>
</dbReference>
<evidence type="ECO:0000259" key="1">
    <source>
        <dbReference type="PROSITE" id="PS50994"/>
    </source>
</evidence>
<dbReference type="Gene3D" id="3.30.420.10">
    <property type="entry name" value="Ribonuclease H-like superfamily/Ribonuclease H"/>
    <property type="match status" value="1"/>
</dbReference>
<organism evidence="4">
    <name type="scientific">Gongylonema pulchrum</name>
    <dbReference type="NCBI Taxonomy" id="637853"/>
    <lineage>
        <taxon>Eukaryota</taxon>
        <taxon>Metazoa</taxon>
        <taxon>Ecdysozoa</taxon>
        <taxon>Nematoda</taxon>
        <taxon>Chromadorea</taxon>
        <taxon>Rhabditida</taxon>
        <taxon>Spirurina</taxon>
        <taxon>Spiruromorpha</taxon>
        <taxon>Spiruroidea</taxon>
        <taxon>Gongylonematidae</taxon>
        <taxon>Gongylonema</taxon>
    </lineage>
</organism>
<accession>A0A183D5X9</accession>
<dbReference type="GO" id="GO:0015074">
    <property type="term" value="P:DNA integration"/>
    <property type="evidence" value="ECO:0007669"/>
    <property type="project" value="InterPro"/>
</dbReference>